<sequence length="105" mass="11337">MFKDFDFSKMGEMLAQAQQKAQELEAQSEAKEYGAKSGGGLVSVRANGKGEILDISIDDSLLDDKESMQILLISAINDALKAVNDDKKAMASRMLGRLDLGGIKL</sequence>
<dbReference type="NCBIfam" id="TIGR00103">
    <property type="entry name" value="DNA_YbaB_EbfC"/>
    <property type="match status" value="1"/>
</dbReference>
<evidence type="ECO:0000256" key="2">
    <source>
        <dbReference type="HAMAP-Rule" id="MF_00274"/>
    </source>
</evidence>
<dbReference type="Proteomes" id="UP000789359">
    <property type="component" value="Unassembled WGS sequence"/>
</dbReference>
<keyword evidence="2" id="KW-0963">Cytoplasm</keyword>
<keyword evidence="3" id="KW-0175">Coiled coil</keyword>
<dbReference type="PANTHER" id="PTHR33449:SF1">
    <property type="entry name" value="NUCLEOID-ASSOCIATED PROTEIN YBAB"/>
    <property type="match status" value="1"/>
</dbReference>
<protein>
    <recommendedName>
        <fullName evidence="2">Nucleoid-associated protein LMG8286_01041</fullName>
    </recommendedName>
</protein>
<evidence type="ECO:0000313" key="4">
    <source>
        <dbReference type="EMBL" id="CAD7287965.1"/>
    </source>
</evidence>
<reference evidence="4 5" key="1">
    <citation type="submission" date="2020-11" db="EMBL/GenBank/DDBJ databases">
        <authorList>
            <person name="Peeters C."/>
        </authorList>
    </citation>
    <scope>NUCLEOTIDE SEQUENCE [LARGE SCALE GENOMIC DNA]</scope>
    <source>
        <strain evidence="4 5">LMG 8286</strain>
    </source>
</reference>
<name>A0ABM8Q575_9BACT</name>
<dbReference type="PIRSF" id="PIRSF004555">
    <property type="entry name" value="UCP004555"/>
    <property type="match status" value="1"/>
</dbReference>
<evidence type="ECO:0000313" key="5">
    <source>
        <dbReference type="Proteomes" id="UP000789359"/>
    </source>
</evidence>
<dbReference type="PANTHER" id="PTHR33449">
    <property type="entry name" value="NUCLEOID-ASSOCIATED PROTEIN YBAB"/>
    <property type="match status" value="1"/>
</dbReference>
<keyword evidence="5" id="KW-1185">Reference proteome</keyword>
<proteinExistence type="inferred from homology"/>
<dbReference type="SUPFAM" id="SSF82607">
    <property type="entry name" value="YbaB-like"/>
    <property type="match status" value="1"/>
</dbReference>
<feature type="coiled-coil region" evidence="3">
    <location>
        <begin position="7"/>
        <end position="34"/>
    </location>
</feature>
<dbReference type="Pfam" id="PF02575">
    <property type="entry name" value="YbaB_DNA_bd"/>
    <property type="match status" value="1"/>
</dbReference>
<dbReference type="InterPro" id="IPR036894">
    <property type="entry name" value="YbaB-like_sf"/>
</dbReference>
<accession>A0ABM8Q575</accession>
<evidence type="ECO:0000256" key="1">
    <source>
        <dbReference type="ARBA" id="ARBA00023125"/>
    </source>
</evidence>
<comment type="subcellular location">
    <subcellularLocation>
        <location evidence="2">Cytoplasm</location>
        <location evidence="2">Nucleoid</location>
    </subcellularLocation>
</comment>
<dbReference type="EMBL" id="CAJHOE010000002">
    <property type="protein sequence ID" value="CAD7287965.1"/>
    <property type="molecule type" value="Genomic_DNA"/>
</dbReference>
<dbReference type="InterPro" id="IPR004401">
    <property type="entry name" value="YbaB/EbfC"/>
</dbReference>
<dbReference type="RefSeq" id="WP_230056811.1">
    <property type="nucleotide sequence ID" value="NZ_CAJHOE010000002.1"/>
</dbReference>
<organism evidence="4 5">
    <name type="scientific">Campylobacter suis</name>
    <dbReference type="NCBI Taxonomy" id="2790657"/>
    <lineage>
        <taxon>Bacteria</taxon>
        <taxon>Pseudomonadati</taxon>
        <taxon>Campylobacterota</taxon>
        <taxon>Epsilonproteobacteria</taxon>
        <taxon>Campylobacterales</taxon>
        <taxon>Campylobacteraceae</taxon>
        <taxon>Campylobacter</taxon>
    </lineage>
</organism>
<dbReference type="Gene3D" id="3.30.1310.10">
    <property type="entry name" value="Nucleoid-associated protein YbaB-like domain"/>
    <property type="match status" value="1"/>
</dbReference>
<comment type="subunit">
    <text evidence="2">Homodimer.</text>
</comment>
<comment type="caution">
    <text evidence="4">The sequence shown here is derived from an EMBL/GenBank/DDBJ whole genome shotgun (WGS) entry which is preliminary data.</text>
</comment>
<comment type="similarity">
    <text evidence="2">Belongs to the YbaB/EbfC family.</text>
</comment>
<comment type="function">
    <text evidence="2">Binds to DNA and alters its conformation. May be involved in regulation of gene expression, nucleoid organization and DNA protection.</text>
</comment>
<evidence type="ECO:0000256" key="3">
    <source>
        <dbReference type="SAM" id="Coils"/>
    </source>
</evidence>
<dbReference type="HAMAP" id="MF_00274">
    <property type="entry name" value="DNA_YbaB_EbfC"/>
    <property type="match status" value="1"/>
</dbReference>
<gene>
    <name evidence="4" type="ORF">LMG8286_01041</name>
</gene>
<keyword evidence="1 2" id="KW-0238">DNA-binding</keyword>